<dbReference type="RefSeq" id="XP_001437221.1">
    <property type="nucleotide sequence ID" value="XM_001437184.1"/>
</dbReference>
<evidence type="ECO:0000313" key="4">
    <source>
        <dbReference type="Proteomes" id="UP000000600"/>
    </source>
</evidence>
<dbReference type="HOGENOM" id="CLU_270365_0_0_1"/>
<reference evidence="3 4" key="1">
    <citation type="journal article" date="2006" name="Nature">
        <title>Global trends of whole-genome duplications revealed by the ciliate Paramecium tetraurelia.</title>
        <authorList>
            <consortium name="Genoscope"/>
            <person name="Aury J.-M."/>
            <person name="Jaillon O."/>
            <person name="Duret L."/>
            <person name="Noel B."/>
            <person name="Jubin C."/>
            <person name="Porcel B.M."/>
            <person name="Segurens B."/>
            <person name="Daubin V."/>
            <person name="Anthouard V."/>
            <person name="Aiach N."/>
            <person name="Arnaiz O."/>
            <person name="Billaut A."/>
            <person name="Beisson J."/>
            <person name="Blanc I."/>
            <person name="Bouhouche K."/>
            <person name="Camara F."/>
            <person name="Duharcourt S."/>
            <person name="Guigo R."/>
            <person name="Gogendeau D."/>
            <person name="Katinka M."/>
            <person name="Keller A.-M."/>
            <person name="Kissmehl R."/>
            <person name="Klotz C."/>
            <person name="Koll F."/>
            <person name="Le Moue A."/>
            <person name="Lepere C."/>
            <person name="Malinsky S."/>
            <person name="Nowacki M."/>
            <person name="Nowak J.K."/>
            <person name="Plattner H."/>
            <person name="Poulain J."/>
            <person name="Ruiz F."/>
            <person name="Serrano V."/>
            <person name="Zagulski M."/>
            <person name="Dessen P."/>
            <person name="Betermier M."/>
            <person name="Weissenbach J."/>
            <person name="Scarpelli C."/>
            <person name="Schachter V."/>
            <person name="Sperling L."/>
            <person name="Meyer E."/>
            <person name="Cohen J."/>
            <person name="Wincker P."/>
        </authorList>
    </citation>
    <scope>NUCLEOTIDE SEQUENCE [LARGE SCALE GENOMIC DNA]</scope>
    <source>
        <strain evidence="3 4">Stock d4-2</strain>
    </source>
</reference>
<dbReference type="STRING" id="5888.A0CGA7"/>
<keyword evidence="4" id="KW-1185">Reference proteome</keyword>
<dbReference type="PANTHER" id="PTHR24114:SF2">
    <property type="entry name" value="F-BOX DOMAIN-CONTAINING PROTEIN-RELATED"/>
    <property type="match status" value="1"/>
</dbReference>
<evidence type="ECO:0008006" key="5">
    <source>
        <dbReference type="Google" id="ProtNLM"/>
    </source>
</evidence>
<dbReference type="SMART" id="SM00368">
    <property type="entry name" value="LRR_RI"/>
    <property type="match status" value="4"/>
</dbReference>
<evidence type="ECO:0000256" key="2">
    <source>
        <dbReference type="SAM" id="MobiDB-lite"/>
    </source>
</evidence>
<gene>
    <name evidence="3" type="ORF">GSPATT00038269001</name>
</gene>
<dbReference type="Gene3D" id="3.80.10.10">
    <property type="entry name" value="Ribonuclease Inhibitor"/>
    <property type="match status" value="1"/>
</dbReference>
<evidence type="ECO:0000256" key="1">
    <source>
        <dbReference type="SAM" id="Coils"/>
    </source>
</evidence>
<dbReference type="PANTHER" id="PTHR24114">
    <property type="entry name" value="LEUCINE RICH REPEAT FAMILY PROTEIN"/>
    <property type="match status" value="1"/>
</dbReference>
<sequence>MNYIKYNNQSMLFEKLKIYNTKEKLLERLKELKKEEELKRNTPMKEKVKRTFSTSQSQRTTLNSFNRLSTSPKVQCNLEIEKIKMPLTFERYQNVTRMTEIPILINRLSTPQPPQKSILEKLNEQEEEKMIRELIDNFKPELYDDMMENDQQEIERQNDEAHTNSMKQFSYQDYSPQRMNMIKKHQHHHHKSNPSHLKNNQKYEEQKQLYIQQLEYKGDINQELTTDRGKYMRKFRLANKNLNKVSQEDYRKTMKQFNKLEDYAQFYKQTPNLYIQLNKSSHQQQIFQSGLGLVQQCNHIQAANAQAQIRSPQQVKVFSDALKTQQCKTITHLKLNHNKLNSLKIQQLTKSFPQHLQELDLMNNGLDSKSCQLLSKYIQKSQIKKVNLENNRIGDIGSNALCQAVQDHDYLLYLNLSKNNLTEHCCVELANYIKKTQVLFELYLHFNSINSVGAVNIWKALYKNSSVKVFDISYNRTASLECSQQMAKVIIKQYPELMHIDISYNGFNEEQSIEIKKALDQNQNIYGFHYQGNCPKYAVDSTGHLRDRIQEAIDIQKKIDECKKNPQTTLKLVDDNQNPELQIQEQQQHQQQQHKRIKDLQTDSELYRNFRFRRIQGMKPIKQNYDTDSELDACWICDGWQEVKFTWTPGKSGGMNNDPIFVHLNFETYKPVLMTLHNGEYSAYRMCPPNFRVTYFFSNPVLGIQTTAKNQLITQTPQEDALYSTKQSFLYNGDILIEGNKMGFVNELFTEDKQSIMDRYFAKIFSKPREEEKTFDLTQFLTKTEKFWSYEISIFKNYQPDNDELIDECFEYDYGSSKINKIIKDPIEYNEVKEIMREYYPYIFAAYKFLASTLIGATIPCISSNAFSDFLSATGVISEKFRSGDIDLNFIATSNVKDINYPNVYEKALVRYQLMEVLVRIAIDKYLRTQICKSIKESLRKMFEEDGIKLKLQEIDRSQDWRDMRYWNEQCDILLKDRLPMLKMLFKFTSKLNAKQKYYKHIWLQFKDFRDLLNKCDLYCDIFVERDAYLAYLLAMQTSVDELYLLKHFQMEFYEFLETLARCAEKLSLVRTIDQMTIDDRRLQPLFKKLDALTFLIYIRLGEIIKAQFRESDDLSDFDKCMQKTYGQLPKQPNPDDEENTDKITPQQEEKLIRRTTQNHRCPTFNYYCIMLNSIQSQPNKKSTGMTIFAGHQISYSSRNLILKQHIQFNQMLYNILGTKRKNNNQNDYNFDLYYQNQFIQIRINNIMQLLSNDF</sequence>
<dbReference type="OMA" id="EAHTNSM"/>
<dbReference type="SUPFAM" id="SSF52047">
    <property type="entry name" value="RNI-like"/>
    <property type="match status" value="1"/>
</dbReference>
<feature type="region of interest" description="Disordered" evidence="2">
    <location>
        <begin position="1126"/>
        <end position="1148"/>
    </location>
</feature>
<keyword evidence="1" id="KW-0175">Coiled coil</keyword>
<organism evidence="3 4">
    <name type="scientific">Paramecium tetraurelia</name>
    <dbReference type="NCBI Taxonomy" id="5888"/>
    <lineage>
        <taxon>Eukaryota</taxon>
        <taxon>Sar</taxon>
        <taxon>Alveolata</taxon>
        <taxon>Ciliophora</taxon>
        <taxon>Intramacronucleata</taxon>
        <taxon>Oligohymenophorea</taxon>
        <taxon>Peniculida</taxon>
        <taxon>Parameciidae</taxon>
        <taxon>Paramecium</taxon>
    </lineage>
</organism>
<dbReference type="InParanoid" id="A0CGA7"/>
<dbReference type="GeneID" id="5023006"/>
<dbReference type="Proteomes" id="UP000000600">
    <property type="component" value="Unassembled WGS sequence"/>
</dbReference>
<dbReference type="KEGG" id="ptm:GSPATT00038269001"/>
<dbReference type="EMBL" id="CT868073">
    <property type="protein sequence ID" value="CAK69824.1"/>
    <property type="molecule type" value="Genomic_DNA"/>
</dbReference>
<dbReference type="InterPro" id="IPR052394">
    <property type="entry name" value="LRR-containing"/>
</dbReference>
<dbReference type="OrthoDB" id="120976at2759"/>
<feature type="coiled-coil region" evidence="1">
    <location>
        <begin position="15"/>
        <end position="42"/>
    </location>
</feature>
<accession>A0CGA7</accession>
<protein>
    <recommendedName>
        <fullName evidence="5">Leucine Rich Repeat family protein</fullName>
    </recommendedName>
</protein>
<evidence type="ECO:0000313" key="3">
    <source>
        <dbReference type="EMBL" id="CAK69824.1"/>
    </source>
</evidence>
<name>A0CGA7_PARTE</name>
<dbReference type="AlphaFoldDB" id="A0CGA7"/>
<proteinExistence type="predicted"/>
<dbReference type="eggNOG" id="KOG4308">
    <property type="taxonomic scope" value="Eukaryota"/>
</dbReference>
<dbReference type="InterPro" id="IPR032675">
    <property type="entry name" value="LRR_dom_sf"/>
</dbReference>